<name>A0AAE3QL13_9BACT</name>
<evidence type="ECO:0000313" key="2">
    <source>
        <dbReference type="EMBL" id="MDJ1479435.1"/>
    </source>
</evidence>
<dbReference type="Pfam" id="PF10504">
    <property type="entry name" value="DUF2452"/>
    <property type="match status" value="1"/>
</dbReference>
<organism evidence="2 3">
    <name type="scientific">Xanthocytophaga flava</name>
    <dbReference type="NCBI Taxonomy" id="3048013"/>
    <lineage>
        <taxon>Bacteria</taxon>
        <taxon>Pseudomonadati</taxon>
        <taxon>Bacteroidota</taxon>
        <taxon>Cytophagia</taxon>
        <taxon>Cytophagales</taxon>
        <taxon>Rhodocytophagaceae</taxon>
        <taxon>Xanthocytophaga</taxon>
    </lineage>
</organism>
<dbReference type="EMBL" id="JASJOS010000001">
    <property type="protein sequence ID" value="MDJ1479435.1"/>
    <property type="molecule type" value="Genomic_DNA"/>
</dbReference>
<gene>
    <name evidence="2" type="ORF">QNI16_02995</name>
</gene>
<proteinExistence type="predicted"/>
<dbReference type="Proteomes" id="UP001241110">
    <property type="component" value="Unassembled WGS sequence"/>
</dbReference>
<evidence type="ECO:0000256" key="1">
    <source>
        <dbReference type="SAM" id="Coils"/>
    </source>
</evidence>
<dbReference type="AlphaFoldDB" id="A0AAE3QL13"/>
<dbReference type="RefSeq" id="WP_313975607.1">
    <property type="nucleotide sequence ID" value="NZ_JASJOS010000001.1"/>
</dbReference>
<keyword evidence="1" id="KW-0175">Coiled coil</keyword>
<dbReference type="InterPro" id="IPR019534">
    <property type="entry name" value="DUF2452"/>
</dbReference>
<feature type="coiled-coil region" evidence="1">
    <location>
        <begin position="55"/>
        <end position="82"/>
    </location>
</feature>
<evidence type="ECO:0000313" key="3">
    <source>
        <dbReference type="Proteomes" id="UP001241110"/>
    </source>
</evidence>
<accession>A0AAE3QL13</accession>
<comment type="caution">
    <text evidence="2">The sequence shown here is derived from an EMBL/GenBank/DDBJ whole genome shotgun (WGS) entry which is preliminary data.</text>
</comment>
<reference evidence="2" key="1">
    <citation type="submission" date="2023-05" db="EMBL/GenBank/DDBJ databases">
        <authorList>
            <person name="Zhang X."/>
        </authorList>
    </citation>
    <scope>NUCLEOTIDE SEQUENCE</scope>
    <source>
        <strain evidence="2">YF14B1</strain>
    </source>
</reference>
<protein>
    <submittedName>
        <fullName evidence="2">DUF2452 domain-containing protein</fullName>
    </submittedName>
</protein>
<sequence length="155" mass="17596">MESSEKPVDINSIHIDKDKMAENPGLLPFAHTVGSAVIKPEDTGKIKGRAVTAMRQQTELQLAQIYQQMQLLAEQANRIKQRVDISERIYTAAVGFEPLIGQTYYLYQRKDNTDVLSLIAPGEWGRSKPFQKYIARVTMLADHTWDVEYNPEEAS</sequence>